<gene>
    <name evidence="2" type="ORF">BZB76_6127</name>
</gene>
<dbReference type="InterPro" id="IPR029432">
    <property type="entry name" value="Gp28/Gp37-like_dom"/>
</dbReference>
<evidence type="ECO:0000313" key="2">
    <source>
        <dbReference type="EMBL" id="RKS68988.1"/>
    </source>
</evidence>
<organism evidence="2 3">
    <name type="scientific">Actinomadura pelletieri DSM 43383</name>
    <dbReference type="NCBI Taxonomy" id="1120940"/>
    <lineage>
        <taxon>Bacteria</taxon>
        <taxon>Bacillati</taxon>
        <taxon>Actinomycetota</taxon>
        <taxon>Actinomycetes</taxon>
        <taxon>Streptosporangiales</taxon>
        <taxon>Thermomonosporaceae</taxon>
        <taxon>Actinomadura</taxon>
    </lineage>
</organism>
<name>A0A495QBD8_9ACTN</name>
<reference evidence="2 3" key="1">
    <citation type="submission" date="2018-10" db="EMBL/GenBank/DDBJ databases">
        <title>Genomic Encyclopedia of Archaeal and Bacterial Type Strains, Phase II (KMG-II): from individual species to whole genera.</title>
        <authorList>
            <person name="Goeker M."/>
        </authorList>
    </citation>
    <scope>NUCLEOTIDE SEQUENCE [LARGE SCALE GENOMIC DNA]</scope>
    <source>
        <strain evidence="2 3">DSM 43383</strain>
    </source>
</reference>
<proteinExistence type="predicted"/>
<dbReference type="AlphaFoldDB" id="A0A495QBD8"/>
<sequence>MSTGEWQVLVRDADRRVIGEVTGENDLEVIDRHLAVGAWKVTVDAASHDAVLLREGAGIVFLRDGEIVFSGPTRQIERVQSADDGGMGTLIASGACDKAWLSRLVWPVPGTAIPETGTTFPVESYELPSAPAETVLRTLVDKHAGPGAAVSRRVPGLILAADGARGTPVSVSSRFGVLLDTLFELGARGGVGFDVVQRPGGSLEFAVYPERDRREAARFSIELGNLRSYQYTLTPPEATFVIVADDKEKTARRFYGFDRPDPGWPGLRAEDFVDGADLGTTDPVGTARTQANTRLDETAGRAAVTFEPIDTEAVVLGRDYRKGDRVSLEIDGVQVDDLVREIRYTRTAGEGQVVVPIVGADEQRPRIYEQLTRLRRRIHSRETRR</sequence>
<dbReference type="EMBL" id="RBWU01000007">
    <property type="protein sequence ID" value="RKS68988.1"/>
    <property type="molecule type" value="Genomic_DNA"/>
</dbReference>
<evidence type="ECO:0000313" key="3">
    <source>
        <dbReference type="Proteomes" id="UP000274601"/>
    </source>
</evidence>
<accession>A0A495QBD8</accession>
<feature type="domain" description="Gp28/Gp37-like" evidence="1">
    <location>
        <begin position="8"/>
        <end position="359"/>
    </location>
</feature>
<evidence type="ECO:0000259" key="1">
    <source>
        <dbReference type="Pfam" id="PF14594"/>
    </source>
</evidence>
<dbReference type="Pfam" id="PF14594">
    <property type="entry name" value="Sipho_Gp37"/>
    <property type="match status" value="1"/>
</dbReference>
<protein>
    <submittedName>
        <fullName evidence="2">ReqiPepy6 Gp37-like protein</fullName>
    </submittedName>
</protein>
<dbReference type="RefSeq" id="WP_121437805.1">
    <property type="nucleotide sequence ID" value="NZ_RBWU01000007.1"/>
</dbReference>
<dbReference type="Proteomes" id="UP000274601">
    <property type="component" value="Unassembled WGS sequence"/>
</dbReference>
<dbReference type="OrthoDB" id="3622772at2"/>
<comment type="caution">
    <text evidence="2">The sequence shown here is derived from an EMBL/GenBank/DDBJ whole genome shotgun (WGS) entry which is preliminary data.</text>
</comment>
<keyword evidence="3" id="KW-1185">Reference proteome</keyword>